<reference evidence="1 2" key="1">
    <citation type="submission" date="2019-03" db="EMBL/GenBank/DDBJ databases">
        <title>Cohnella endophytica sp. nov., a novel endophytic bacterium isolated from bark of Sonneratia apetala.</title>
        <authorList>
            <person name="Tuo L."/>
        </authorList>
    </citation>
    <scope>NUCLEOTIDE SEQUENCE [LARGE SCALE GENOMIC DNA]</scope>
    <source>
        <strain evidence="1 2">CCTCC AB 208254</strain>
    </source>
</reference>
<name>A0A4Y8M503_9BACL</name>
<dbReference type="AlphaFoldDB" id="A0A4Y8M503"/>
<accession>A0A4Y8M503</accession>
<keyword evidence="2" id="KW-1185">Reference proteome</keyword>
<dbReference type="RefSeq" id="WP_135151144.1">
    <property type="nucleotide sequence ID" value="NZ_SOMN01000004.1"/>
</dbReference>
<evidence type="ECO:0000313" key="2">
    <source>
        <dbReference type="Proteomes" id="UP000297900"/>
    </source>
</evidence>
<dbReference type="Proteomes" id="UP000297900">
    <property type="component" value="Unassembled WGS sequence"/>
</dbReference>
<proteinExistence type="predicted"/>
<evidence type="ECO:0000313" key="1">
    <source>
        <dbReference type="EMBL" id="TFE29451.1"/>
    </source>
</evidence>
<dbReference type="OrthoDB" id="1905191at2"/>
<comment type="caution">
    <text evidence="1">The sequence shown here is derived from an EMBL/GenBank/DDBJ whole genome shotgun (WGS) entry which is preliminary data.</text>
</comment>
<dbReference type="EMBL" id="SOMN01000004">
    <property type="protein sequence ID" value="TFE29451.1"/>
    <property type="molecule type" value="Genomic_DNA"/>
</dbReference>
<organism evidence="1 2">
    <name type="scientific">Cohnella luojiensis</name>
    <dbReference type="NCBI Taxonomy" id="652876"/>
    <lineage>
        <taxon>Bacteria</taxon>
        <taxon>Bacillati</taxon>
        <taxon>Bacillota</taxon>
        <taxon>Bacilli</taxon>
        <taxon>Bacillales</taxon>
        <taxon>Paenibacillaceae</taxon>
        <taxon>Cohnella</taxon>
    </lineage>
</organism>
<gene>
    <name evidence="1" type="ORF">E2980_05495</name>
</gene>
<protein>
    <submittedName>
        <fullName evidence="1">Uncharacterized protein</fullName>
    </submittedName>
</protein>
<sequence>MKAKVVYLVVFALVLVSWAGNYAYHRASQLPEAGFLRHNIETSYIPSVAFDLLYIANKNDKRKLVSARVDELPALRFFLIQTHQEMRHQTLYLLRGHYEESLIESREALAPITIHKIMAQFSDGTESEEDIGEIIVYRDDAWPIHAEKSPIQMSSTSGSSDHKGSVTVRITRPLTLTGVSSRWLEKLGDSFHYETVPKSNRGLPSEGTEAPPVTVKRGQSLTLNYQFRIPRESKQAMEVYNLLLRENFKEPDGQDVSYTVFAHYLPYPTESQMRAYVREKRRQAK</sequence>